<evidence type="ECO:0000256" key="2">
    <source>
        <dbReference type="SAM" id="MobiDB-lite"/>
    </source>
</evidence>
<dbReference type="OrthoDB" id="1921697at2759"/>
<accession>A0A8S0T285</accession>
<dbReference type="Gramene" id="OE9A097632T1">
    <property type="protein sequence ID" value="OE9A097632C1"/>
    <property type="gene ID" value="OE9A097632"/>
</dbReference>
<feature type="coiled-coil region" evidence="1">
    <location>
        <begin position="261"/>
        <end position="302"/>
    </location>
</feature>
<dbReference type="PANTHER" id="PTHR35468:SF1">
    <property type="entry name" value="MYOSIN-LIKE PROTEIN"/>
    <property type="match status" value="1"/>
</dbReference>
<keyword evidence="4" id="KW-1185">Reference proteome</keyword>
<proteinExistence type="predicted"/>
<dbReference type="EMBL" id="CACTIH010005593">
    <property type="protein sequence ID" value="CAA2998434.1"/>
    <property type="molecule type" value="Genomic_DNA"/>
</dbReference>
<feature type="coiled-coil region" evidence="1">
    <location>
        <begin position="61"/>
        <end position="116"/>
    </location>
</feature>
<gene>
    <name evidence="3" type="ORF">OLEA9_A097632</name>
</gene>
<feature type="compositionally biased region" description="Basic residues" evidence="2">
    <location>
        <begin position="1"/>
        <end position="14"/>
    </location>
</feature>
<sequence>MAPPLRSRRTRRKQSNSTARHLFNKVEENGGGEIEEGSWRFQAELLMDECSFLRTEREFALKKLEKNKVKMERTLQSAVHTLISGKKKISEGKNDNAVLEEEIEDLAEKLDELHMNLRINTSRNLDKENSVSDYRSKNKAIGVDTLRGKMEGLSKGMLDRVEEDFGPLLSSRAISSVPGSVSTSKRIDRFIEPSTFSARQSYQAKFLSLLLLSIAEPVSLEENKCSGRCKAIIRRIVEQVKVENEQWSQMQLMLGRVRGEMNELQESRDFWENHALDLDREIQSLRRAVKEWRKKALGFENKANGLQVELSSLKGVLQKSKTELNSDQNKKVGSVPDLCPVSLRKQLEKEKHESSSRLEEDYNIVDKVRKWKNADEELNEEESLEIMPTKNLPAISLGKQLVKEKLLRLKETRRAIKGSKEELFGNGRRKPQACNTGLVDPKRSPLKDIENSKAYSRFNL</sequence>
<comment type="caution">
    <text evidence="3">The sequence shown here is derived from an EMBL/GenBank/DDBJ whole genome shotgun (WGS) entry which is preliminary data.</text>
</comment>
<evidence type="ECO:0000313" key="4">
    <source>
        <dbReference type="Proteomes" id="UP000594638"/>
    </source>
</evidence>
<name>A0A8S0T285_OLEEU</name>
<feature type="region of interest" description="Disordered" evidence="2">
    <location>
        <begin position="423"/>
        <end position="446"/>
    </location>
</feature>
<dbReference type="Proteomes" id="UP000594638">
    <property type="component" value="Unassembled WGS sequence"/>
</dbReference>
<keyword evidence="1" id="KW-0175">Coiled coil</keyword>
<dbReference type="PANTHER" id="PTHR35468">
    <property type="entry name" value="MYOSIN-LIKE PROTEIN"/>
    <property type="match status" value="1"/>
</dbReference>
<dbReference type="AlphaFoldDB" id="A0A8S0T285"/>
<feature type="region of interest" description="Disordered" evidence="2">
    <location>
        <begin position="1"/>
        <end position="21"/>
    </location>
</feature>
<protein>
    <submittedName>
        <fullName evidence="3">Uncharacterized protein</fullName>
    </submittedName>
</protein>
<reference evidence="3 4" key="1">
    <citation type="submission" date="2019-12" db="EMBL/GenBank/DDBJ databases">
        <authorList>
            <person name="Alioto T."/>
            <person name="Alioto T."/>
            <person name="Gomez Garrido J."/>
        </authorList>
    </citation>
    <scope>NUCLEOTIDE SEQUENCE [LARGE SCALE GENOMIC DNA]</scope>
</reference>
<evidence type="ECO:0000313" key="3">
    <source>
        <dbReference type="EMBL" id="CAA2998434.1"/>
    </source>
</evidence>
<organism evidence="3 4">
    <name type="scientific">Olea europaea subsp. europaea</name>
    <dbReference type="NCBI Taxonomy" id="158383"/>
    <lineage>
        <taxon>Eukaryota</taxon>
        <taxon>Viridiplantae</taxon>
        <taxon>Streptophyta</taxon>
        <taxon>Embryophyta</taxon>
        <taxon>Tracheophyta</taxon>
        <taxon>Spermatophyta</taxon>
        <taxon>Magnoliopsida</taxon>
        <taxon>eudicotyledons</taxon>
        <taxon>Gunneridae</taxon>
        <taxon>Pentapetalae</taxon>
        <taxon>asterids</taxon>
        <taxon>lamiids</taxon>
        <taxon>Lamiales</taxon>
        <taxon>Oleaceae</taxon>
        <taxon>Oleeae</taxon>
        <taxon>Olea</taxon>
    </lineage>
</organism>
<evidence type="ECO:0000256" key="1">
    <source>
        <dbReference type="SAM" id="Coils"/>
    </source>
</evidence>